<evidence type="ECO:0000313" key="6">
    <source>
        <dbReference type="Proteomes" id="UP001501729"/>
    </source>
</evidence>
<evidence type="ECO:0000313" key="5">
    <source>
        <dbReference type="EMBL" id="GAA5055357.1"/>
    </source>
</evidence>
<dbReference type="GeneID" id="68614650"/>
<dbReference type="InterPro" id="IPR020616">
    <property type="entry name" value="Thiolase_N"/>
</dbReference>
<evidence type="ECO:0000256" key="1">
    <source>
        <dbReference type="ARBA" id="ARBA00023229"/>
    </source>
</evidence>
<feature type="compositionally biased region" description="Basic and acidic residues" evidence="2">
    <location>
        <begin position="311"/>
        <end position="321"/>
    </location>
</feature>
<dbReference type="InterPro" id="IPR002155">
    <property type="entry name" value="Thiolase"/>
</dbReference>
<evidence type="ECO:0000259" key="4">
    <source>
        <dbReference type="Pfam" id="PF22691"/>
    </source>
</evidence>
<accession>A0AAV3UKJ7</accession>
<dbReference type="PANTHER" id="PTHR42870:SF6">
    <property type="entry name" value="ACETYL-COA C-ACYLTRANSFERASE"/>
    <property type="match status" value="1"/>
</dbReference>
<feature type="domain" description="Thiolase C-terminal" evidence="4">
    <location>
        <begin position="241"/>
        <end position="385"/>
    </location>
</feature>
<dbReference type="Pfam" id="PF00108">
    <property type="entry name" value="Thiolase_N"/>
    <property type="match status" value="1"/>
</dbReference>
<name>A0AAV3UKJ7_9EURY</name>
<dbReference type="PIRSF" id="PIRSF000429">
    <property type="entry name" value="Ac-CoA_Ac_transf"/>
    <property type="match status" value="1"/>
</dbReference>
<dbReference type="GO" id="GO:0016747">
    <property type="term" value="F:acyltransferase activity, transferring groups other than amino-acyl groups"/>
    <property type="evidence" value="ECO:0007669"/>
    <property type="project" value="InterPro"/>
</dbReference>
<gene>
    <name evidence="5" type="ORF">GCM10025751_34870</name>
</gene>
<dbReference type="Pfam" id="PF22691">
    <property type="entry name" value="Thiolase_C_1"/>
    <property type="match status" value="1"/>
</dbReference>
<evidence type="ECO:0000256" key="2">
    <source>
        <dbReference type="SAM" id="MobiDB-lite"/>
    </source>
</evidence>
<feature type="domain" description="Thiolase N-terminal" evidence="3">
    <location>
        <begin position="6"/>
        <end position="222"/>
    </location>
</feature>
<dbReference type="PANTHER" id="PTHR42870">
    <property type="entry name" value="ACETYL-COA C-ACETYLTRANSFERASE"/>
    <property type="match status" value="1"/>
</dbReference>
<dbReference type="InterPro" id="IPR055140">
    <property type="entry name" value="Thiolase_C_2"/>
</dbReference>
<reference evidence="5 6" key="1">
    <citation type="journal article" date="2019" name="Int. J. Syst. Evol. Microbiol.">
        <title>The Global Catalogue of Microorganisms (GCM) 10K type strain sequencing project: providing services to taxonomists for standard genome sequencing and annotation.</title>
        <authorList>
            <consortium name="The Broad Institute Genomics Platform"/>
            <consortium name="The Broad Institute Genome Sequencing Center for Infectious Disease"/>
            <person name="Wu L."/>
            <person name="Ma J."/>
        </authorList>
    </citation>
    <scope>NUCLEOTIDE SEQUENCE [LARGE SCALE GENOMIC DNA]</scope>
    <source>
        <strain evidence="5 6">JCM 17504</strain>
    </source>
</reference>
<dbReference type="InterPro" id="IPR016039">
    <property type="entry name" value="Thiolase-like"/>
</dbReference>
<protein>
    <submittedName>
        <fullName evidence="5">Thiolase domain-containing protein</fullName>
    </submittedName>
</protein>
<dbReference type="NCBIfam" id="NF004720">
    <property type="entry name" value="PRK06064.1"/>
    <property type="match status" value="1"/>
</dbReference>
<dbReference type="AlphaFoldDB" id="A0AAV3UKJ7"/>
<comment type="caution">
    <text evidence="5">The sequence shown here is derived from an EMBL/GenBank/DDBJ whole genome shotgun (WGS) entry which is preliminary data.</text>
</comment>
<keyword evidence="1" id="KW-0414">Isoprene biosynthesis</keyword>
<sequence length="388" mass="40579">MTGVRIAGVGLTHFGKHPERTGRDLFAEASERAFADSEVPHDDIEALYYGNFMGELAEHQGHQGPLMAEAAGIRAPATRYESACASSGVAIRQAVKDVRNGEADALLVGGAERMNNLGTTGTTEALAIAADDLYEVRAGITFPGAYALMARAYFEQYGGSKEDLAHIAVKNHEHALPNEHAQFQKEISVEQALDATMIAEPLGLFDACPITDGASAAVLVSDEYAEEHGLDAPISVTGTGQGGDRMALQGRKHLARSPAAEEAAEEAYAEAGIDAGDVDVAEVHDCFTIAEVLALEALDFYAPGEGIGAARRGETTRDGDRPVNLSGGLKAKGHPVGATGTSQLVEMTRILRGDHPNSDSVPDAKTGVTHNAGGTVASATVHVLEVDE</sequence>
<dbReference type="Gene3D" id="3.40.47.10">
    <property type="match status" value="1"/>
</dbReference>
<dbReference type="GO" id="GO:0008299">
    <property type="term" value="P:isoprenoid biosynthetic process"/>
    <property type="evidence" value="ECO:0007669"/>
    <property type="project" value="UniProtKB-KW"/>
</dbReference>
<keyword evidence="6" id="KW-1185">Reference proteome</keyword>
<organism evidence="5 6">
    <name type="scientific">Haladaptatus pallidirubidus</name>
    <dbReference type="NCBI Taxonomy" id="1008152"/>
    <lineage>
        <taxon>Archaea</taxon>
        <taxon>Methanobacteriati</taxon>
        <taxon>Methanobacteriota</taxon>
        <taxon>Stenosarchaea group</taxon>
        <taxon>Halobacteria</taxon>
        <taxon>Halobacteriales</taxon>
        <taxon>Haladaptataceae</taxon>
        <taxon>Haladaptatus</taxon>
    </lineage>
</organism>
<feature type="region of interest" description="Disordered" evidence="2">
    <location>
        <begin position="311"/>
        <end position="338"/>
    </location>
</feature>
<dbReference type="EMBL" id="BAABKX010000015">
    <property type="protein sequence ID" value="GAA5055357.1"/>
    <property type="molecule type" value="Genomic_DNA"/>
</dbReference>
<dbReference type="RefSeq" id="WP_227774487.1">
    <property type="nucleotide sequence ID" value="NZ_BAABKX010000015.1"/>
</dbReference>
<dbReference type="Proteomes" id="UP001501729">
    <property type="component" value="Unassembled WGS sequence"/>
</dbReference>
<dbReference type="SUPFAM" id="SSF53901">
    <property type="entry name" value="Thiolase-like"/>
    <property type="match status" value="2"/>
</dbReference>
<dbReference type="CDD" id="cd00829">
    <property type="entry name" value="SCP-x_thiolase"/>
    <property type="match status" value="1"/>
</dbReference>
<evidence type="ECO:0000259" key="3">
    <source>
        <dbReference type="Pfam" id="PF00108"/>
    </source>
</evidence>
<proteinExistence type="predicted"/>